<dbReference type="GO" id="GO:0032807">
    <property type="term" value="C:DNA ligase IV complex"/>
    <property type="evidence" value="ECO:0007669"/>
    <property type="project" value="TreeGrafter"/>
</dbReference>
<dbReference type="AlphaFoldDB" id="A0A3Q2QND2"/>
<keyword evidence="6" id="KW-0175">Coiled coil</keyword>
<protein>
    <recommendedName>
        <fullName evidence="8">XLF-like coiled-coil region domain-containing protein</fullName>
    </recommendedName>
</protein>
<organism evidence="9 10">
    <name type="scientific">Fundulus heteroclitus</name>
    <name type="common">Killifish</name>
    <name type="synonym">Mummichog</name>
    <dbReference type="NCBI Taxonomy" id="8078"/>
    <lineage>
        <taxon>Eukaryota</taxon>
        <taxon>Metazoa</taxon>
        <taxon>Chordata</taxon>
        <taxon>Craniata</taxon>
        <taxon>Vertebrata</taxon>
        <taxon>Euteleostomi</taxon>
        <taxon>Actinopterygii</taxon>
        <taxon>Neopterygii</taxon>
        <taxon>Teleostei</taxon>
        <taxon>Neoteleostei</taxon>
        <taxon>Acanthomorphata</taxon>
        <taxon>Ovalentaria</taxon>
        <taxon>Atherinomorphae</taxon>
        <taxon>Cyprinodontiformes</taxon>
        <taxon>Fundulidae</taxon>
        <taxon>Fundulus</taxon>
    </lineage>
</organism>
<name>A0A3Q2QND2_FUNHE</name>
<keyword evidence="4" id="KW-0539">Nucleus</keyword>
<evidence type="ECO:0000313" key="9">
    <source>
        <dbReference type="Ensembl" id="ENSFHEP00000029061.1"/>
    </source>
</evidence>
<keyword evidence="3" id="KW-0234">DNA repair</keyword>
<evidence type="ECO:0000256" key="1">
    <source>
        <dbReference type="ARBA" id="ARBA00004123"/>
    </source>
</evidence>
<evidence type="ECO:0000259" key="8">
    <source>
        <dbReference type="Pfam" id="PF21928"/>
    </source>
</evidence>
<dbReference type="Proteomes" id="UP000265000">
    <property type="component" value="Unplaced"/>
</dbReference>
<evidence type="ECO:0000256" key="5">
    <source>
        <dbReference type="ARBA" id="ARBA00025747"/>
    </source>
</evidence>
<proteinExistence type="inferred from homology"/>
<feature type="compositionally biased region" description="Basic residues" evidence="7">
    <location>
        <begin position="197"/>
        <end position="208"/>
    </location>
</feature>
<dbReference type="PANTHER" id="PTHR32235:SF1">
    <property type="entry name" value="NON-HOMOLOGOUS END-JOINING FACTOR 1"/>
    <property type="match status" value="1"/>
</dbReference>
<dbReference type="PANTHER" id="PTHR32235">
    <property type="entry name" value="NON-HOMOLOGOUS END-JOINING FACTOR 1"/>
    <property type="match status" value="1"/>
</dbReference>
<evidence type="ECO:0000313" key="10">
    <source>
        <dbReference type="Proteomes" id="UP000265000"/>
    </source>
</evidence>
<comment type="similarity">
    <text evidence="5">Belongs to the XRCC4-XLF family. XLF subfamily.</text>
</comment>
<evidence type="ECO:0000256" key="6">
    <source>
        <dbReference type="SAM" id="Coils"/>
    </source>
</evidence>
<reference evidence="9" key="2">
    <citation type="submission" date="2025-09" db="UniProtKB">
        <authorList>
            <consortium name="Ensembl"/>
        </authorList>
    </citation>
    <scope>IDENTIFICATION</scope>
</reference>
<feature type="domain" description="XLF-like coiled-coil region" evidence="8">
    <location>
        <begin position="20"/>
        <end position="67"/>
    </location>
</feature>
<reference evidence="9" key="1">
    <citation type="submission" date="2025-08" db="UniProtKB">
        <authorList>
            <consortium name="Ensembl"/>
        </authorList>
    </citation>
    <scope>IDENTIFICATION</scope>
</reference>
<dbReference type="STRING" id="8078.ENSFHEP00000029061"/>
<dbReference type="InterPro" id="IPR052287">
    <property type="entry name" value="NHEJ_factor"/>
</dbReference>
<feature type="coiled-coil region" evidence="6">
    <location>
        <begin position="42"/>
        <end position="69"/>
    </location>
</feature>
<comment type="subcellular location">
    <subcellularLocation>
        <location evidence="1">Nucleus</location>
    </subcellularLocation>
</comment>
<dbReference type="Gene3D" id="1.10.287.450">
    <property type="entry name" value="Helix hairpin bin"/>
    <property type="match status" value="1"/>
</dbReference>
<feature type="region of interest" description="Disordered" evidence="7">
    <location>
        <begin position="118"/>
        <end position="208"/>
    </location>
</feature>
<dbReference type="Ensembl" id="ENSFHET00000019285.1">
    <property type="protein sequence ID" value="ENSFHEP00000029061.1"/>
    <property type="gene ID" value="ENSFHEG00000013563.1"/>
</dbReference>
<keyword evidence="2" id="KW-0227">DNA damage</keyword>
<evidence type="ECO:0000256" key="7">
    <source>
        <dbReference type="SAM" id="MobiDB-lite"/>
    </source>
</evidence>
<evidence type="ECO:0000256" key="2">
    <source>
        <dbReference type="ARBA" id="ARBA00022763"/>
    </source>
</evidence>
<accession>A0A3Q2QND2</accession>
<evidence type="ECO:0000256" key="3">
    <source>
        <dbReference type="ARBA" id="ARBA00023204"/>
    </source>
</evidence>
<dbReference type="GO" id="GO:0045027">
    <property type="term" value="F:DNA end binding"/>
    <property type="evidence" value="ECO:0007669"/>
    <property type="project" value="TreeGrafter"/>
</dbReference>
<evidence type="ECO:0000256" key="4">
    <source>
        <dbReference type="ARBA" id="ARBA00023242"/>
    </source>
</evidence>
<dbReference type="InterPro" id="IPR053829">
    <property type="entry name" value="XLF-like_CC"/>
</dbReference>
<dbReference type="Pfam" id="PF21928">
    <property type="entry name" value="XLF_CC"/>
    <property type="match status" value="1"/>
</dbReference>
<keyword evidence="10" id="KW-1185">Reference proteome</keyword>
<dbReference type="GO" id="GO:0006303">
    <property type="term" value="P:double-strand break repair via nonhomologous end joining"/>
    <property type="evidence" value="ECO:0007669"/>
    <property type="project" value="TreeGrafter"/>
</dbReference>
<feature type="compositionally biased region" description="Polar residues" evidence="7">
    <location>
        <begin position="178"/>
        <end position="187"/>
    </location>
</feature>
<sequence>MTRLRIYVCAYAGLTLSVRASQVCGQLVRPLLAMSRLLQRQVEHLGDLLVRKDEEIQDYQENGATLSRERLQTDVFDRQPHTEAFIHKTLPLLWSEPSDAHGFNADLQQLYAAVVAHRSAQKRKRPEETGAEQNQPSPEPPAQASPPDVGGDPTRDDRNENPAEKLQRSDARKPSGPAAQTKQSANATPRPVERPAPKPKKKKVGLFS</sequence>
<dbReference type="FunFam" id="1.10.287.450:FF:000003">
    <property type="entry name" value="Non-homologous end-joining factor 1"/>
    <property type="match status" value="1"/>
</dbReference>
<feature type="compositionally biased region" description="Basic and acidic residues" evidence="7">
    <location>
        <begin position="153"/>
        <end position="173"/>
    </location>
</feature>